<feature type="transmembrane region" description="Helical" evidence="1">
    <location>
        <begin position="45"/>
        <end position="69"/>
    </location>
</feature>
<keyword evidence="1" id="KW-1133">Transmembrane helix</keyword>
<dbReference type="EMBL" id="FN554889">
    <property type="protein sequence ID" value="CBG72858.1"/>
    <property type="molecule type" value="Genomic_DNA"/>
</dbReference>
<dbReference type="Proteomes" id="UP000001444">
    <property type="component" value="Chromosome"/>
</dbReference>
<evidence type="ECO:0000313" key="3">
    <source>
        <dbReference type="Proteomes" id="UP000001444"/>
    </source>
</evidence>
<protein>
    <submittedName>
        <fullName evidence="2">Putative integral membrane protein</fullName>
    </submittedName>
</protein>
<gene>
    <name evidence="2" type="ordered locus">SCAB_58361</name>
</gene>
<feature type="transmembrane region" description="Helical" evidence="1">
    <location>
        <begin position="157"/>
        <end position="177"/>
    </location>
</feature>
<evidence type="ECO:0000256" key="1">
    <source>
        <dbReference type="SAM" id="Phobius"/>
    </source>
</evidence>
<feature type="transmembrane region" description="Helical" evidence="1">
    <location>
        <begin position="90"/>
        <end position="115"/>
    </location>
</feature>
<proteinExistence type="predicted"/>
<dbReference type="eggNOG" id="ENOG5032E2T">
    <property type="taxonomic scope" value="Bacteria"/>
</dbReference>
<name>C9Z4A8_STRSW</name>
<dbReference type="AlphaFoldDB" id="C9Z4A8"/>
<accession>C9Z4A8</accession>
<sequence>MPARRTDHASPDAGCRMPDAGCRMPDAAPRNHGLTGAVCSSVESLLFLALVLAPFLAPLVVAATSLALAARAHRREAGSGRRLPNAGSCALVAVMAGAVALGAYAVGATSGFYVLDPDQMCAAEGAPGEYVVTRMTLPVSVQCVTDEGAGTELVPAWVNPAVFGGIALGTLASVAAVTQRLRGTGT</sequence>
<dbReference type="KEGG" id="scb:SCAB_58361"/>
<keyword evidence="1" id="KW-0472">Membrane</keyword>
<evidence type="ECO:0000313" key="2">
    <source>
        <dbReference type="EMBL" id="CBG72858.1"/>
    </source>
</evidence>
<reference evidence="2 3" key="1">
    <citation type="journal article" date="2010" name="Mol. Plant Microbe Interact.">
        <title>Streptomyces scabies 87-22 contains a coronafacic acid-like biosynthetic cluster that contributes to plant-microbe interactions.</title>
        <authorList>
            <person name="Bignell D.R."/>
            <person name="Seipke R.F."/>
            <person name="Huguet-Tapia J.C."/>
            <person name="Chambers A.H."/>
            <person name="Parry R.J."/>
            <person name="Loria R."/>
        </authorList>
    </citation>
    <scope>NUCLEOTIDE SEQUENCE [LARGE SCALE GENOMIC DNA]</scope>
    <source>
        <strain evidence="2 3">87.22</strain>
    </source>
</reference>
<dbReference type="HOGENOM" id="CLU_124999_0_0_11"/>
<keyword evidence="3" id="KW-1185">Reference proteome</keyword>
<organism evidence="2 3">
    <name type="scientific">Streptomyces scabiei (strain 87.22)</name>
    <dbReference type="NCBI Taxonomy" id="680198"/>
    <lineage>
        <taxon>Bacteria</taxon>
        <taxon>Bacillati</taxon>
        <taxon>Actinomycetota</taxon>
        <taxon>Actinomycetes</taxon>
        <taxon>Kitasatosporales</taxon>
        <taxon>Streptomycetaceae</taxon>
        <taxon>Streptomyces</taxon>
    </lineage>
</organism>
<keyword evidence="1" id="KW-0812">Transmembrane</keyword>